<evidence type="ECO:0008006" key="3">
    <source>
        <dbReference type="Google" id="ProtNLM"/>
    </source>
</evidence>
<comment type="caution">
    <text evidence="1">The sequence shown here is derived from an EMBL/GenBank/DDBJ whole genome shotgun (WGS) entry which is preliminary data.</text>
</comment>
<dbReference type="Gene3D" id="1.10.287.1060">
    <property type="entry name" value="ESAT-6-like"/>
    <property type="match status" value="1"/>
</dbReference>
<reference evidence="1" key="1">
    <citation type="submission" date="2023-02" db="EMBL/GenBank/DDBJ databases">
        <title>Actinomadura rubrobrunea NBRC 14622.</title>
        <authorList>
            <person name="Ichikawa N."/>
            <person name="Sato H."/>
            <person name="Tonouchi N."/>
        </authorList>
    </citation>
    <scope>NUCLEOTIDE SEQUENCE</scope>
    <source>
        <strain evidence="1">NBRC 14622</strain>
    </source>
</reference>
<dbReference type="SUPFAM" id="SSF140453">
    <property type="entry name" value="EsxAB dimer-like"/>
    <property type="match status" value="1"/>
</dbReference>
<organism evidence="1 2">
    <name type="scientific">Actinomadura rubrobrunea</name>
    <dbReference type="NCBI Taxonomy" id="115335"/>
    <lineage>
        <taxon>Bacteria</taxon>
        <taxon>Bacillati</taxon>
        <taxon>Actinomycetota</taxon>
        <taxon>Actinomycetes</taxon>
        <taxon>Streptosporangiales</taxon>
        <taxon>Thermomonosporaceae</taxon>
        <taxon>Actinomadura</taxon>
    </lineage>
</organism>
<evidence type="ECO:0000313" key="2">
    <source>
        <dbReference type="Proteomes" id="UP001165124"/>
    </source>
</evidence>
<dbReference type="AlphaFoldDB" id="A0A9W6UVN9"/>
<evidence type="ECO:0000313" key="1">
    <source>
        <dbReference type="EMBL" id="GLW65269.1"/>
    </source>
</evidence>
<keyword evidence="2" id="KW-1185">Reference proteome</keyword>
<dbReference type="RefSeq" id="WP_067906777.1">
    <property type="nucleotide sequence ID" value="NZ_BSRZ01000008.1"/>
</dbReference>
<gene>
    <name evidence="1" type="ORF">Arub01_35130</name>
</gene>
<proteinExistence type="predicted"/>
<sequence length="109" mass="11585">MTNGYAIRPETVRQAAKELTAAGDRLAQEWQSLVGTVEGMGAPWGNDDIGMLIGESYLAIQETANESFTGAADDLRAFGEKLTLVADNHEKAEQEMVGNINSISAALNG</sequence>
<accession>A0A9W6UVN9</accession>
<dbReference type="InterPro" id="IPR036689">
    <property type="entry name" value="ESAT-6-like_sf"/>
</dbReference>
<dbReference type="EMBL" id="BSRZ01000008">
    <property type="protein sequence ID" value="GLW65269.1"/>
    <property type="molecule type" value="Genomic_DNA"/>
</dbReference>
<name>A0A9W6UVN9_9ACTN</name>
<protein>
    <recommendedName>
        <fullName evidence="3">PE domain-containing protein</fullName>
    </recommendedName>
</protein>
<dbReference type="Proteomes" id="UP001165124">
    <property type="component" value="Unassembled WGS sequence"/>
</dbReference>